<dbReference type="SUPFAM" id="SSF53756">
    <property type="entry name" value="UDP-Glycosyltransferase/glycogen phosphorylase"/>
    <property type="match status" value="1"/>
</dbReference>
<evidence type="ECO:0000256" key="3">
    <source>
        <dbReference type="ARBA" id="ARBA00022676"/>
    </source>
</evidence>
<accession>A0ABN8X3B8</accession>
<name>A0ABN8X3B8_9GAMM</name>
<reference evidence="7 8" key="1">
    <citation type="submission" date="2023-03" db="EMBL/GenBank/DDBJ databases">
        <authorList>
            <person name="Pearce D."/>
        </authorList>
    </citation>
    <scope>NUCLEOTIDE SEQUENCE [LARGE SCALE GENOMIC DNA]</scope>
    <source>
        <strain evidence="7">Msz</strain>
    </source>
</reference>
<dbReference type="InterPro" id="IPR039042">
    <property type="entry name" value="Alg13-like"/>
</dbReference>
<dbReference type="NCBIfam" id="NF041548">
    <property type="entry name" value="PssE"/>
    <property type="match status" value="1"/>
</dbReference>
<dbReference type="RefSeq" id="WP_026611980.1">
    <property type="nucleotide sequence ID" value="NZ_OX458333.1"/>
</dbReference>
<feature type="domain" description="Glycosyl transferase family 28 C-terminal" evidence="6">
    <location>
        <begin position="1"/>
        <end position="102"/>
    </location>
</feature>
<evidence type="ECO:0000313" key="8">
    <source>
        <dbReference type="Proteomes" id="UP001162030"/>
    </source>
</evidence>
<evidence type="ECO:0000313" key="7">
    <source>
        <dbReference type="EMBL" id="CAI8762295.1"/>
    </source>
</evidence>
<keyword evidence="3 7" id="KW-0328">Glycosyltransferase</keyword>
<sequence>MILVTVGTTIPFDDLIRSIDSLIEKNRIHDKVICQIGRGKYIPKNCEYFRFKDSLDELVKQASLVVTHGGTGTVLSLLTEGKRFVAVVNKDAADNHQQDFLDRLSKEIPIRWVTDCSMLDQAIQEAQSAQVPYLALPSLAGDLINYIRAI</sequence>
<dbReference type="Gene3D" id="3.40.50.2000">
    <property type="entry name" value="Glycogen Phosphorylase B"/>
    <property type="match status" value="1"/>
</dbReference>
<evidence type="ECO:0000259" key="6">
    <source>
        <dbReference type="Pfam" id="PF04101"/>
    </source>
</evidence>
<gene>
    <name evidence="7" type="ORF">MSZNOR_0867</name>
</gene>
<dbReference type="EC" id="2.4.1.141" evidence="7"/>
<evidence type="ECO:0000256" key="2">
    <source>
        <dbReference type="ARBA" id="ARBA00006962"/>
    </source>
</evidence>
<keyword evidence="8" id="KW-1185">Reference proteome</keyword>
<organism evidence="7 8">
    <name type="scientific">Methylocaldum szegediense</name>
    <dbReference type="NCBI Taxonomy" id="73780"/>
    <lineage>
        <taxon>Bacteria</taxon>
        <taxon>Pseudomonadati</taxon>
        <taxon>Pseudomonadota</taxon>
        <taxon>Gammaproteobacteria</taxon>
        <taxon>Methylococcales</taxon>
        <taxon>Methylococcaceae</taxon>
        <taxon>Methylocaldum</taxon>
    </lineage>
</organism>
<dbReference type="PANTHER" id="PTHR12867">
    <property type="entry name" value="GLYCOSYL TRANSFERASE-RELATED"/>
    <property type="match status" value="1"/>
</dbReference>
<dbReference type="Proteomes" id="UP001162030">
    <property type="component" value="Chromosome"/>
</dbReference>
<proteinExistence type="inferred from homology"/>
<evidence type="ECO:0000256" key="4">
    <source>
        <dbReference type="ARBA" id="ARBA00022679"/>
    </source>
</evidence>
<dbReference type="GO" id="GO:0004577">
    <property type="term" value="F:N-acetylglucosaminyldiphosphodolichol N-acetylglucosaminyltransferase activity"/>
    <property type="evidence" value="ECO:0007669"/>
    <property type="project" value="UniProtKB-EC"/>
</dbReference>
<dbReference type="InterPro" id="IPR048097">
    <property type="entry name" value="Cps14G-like"/>
</dbReference>
<dbReference type="EMBL" id="OX458333">
    <property type="protein sequence ID" value="CAI8762295.1"/>
    <property type="molecule type" value="Genomic_DNA"/>
</dbReference>
<keyword evidence="4 7" id="KW-0808">Transferase</keyword>
<evidence type="ECO:0000256" key="5">
    <source>
        <dbReference type="ARBA" id="ARBA00022824"/>
    </source>
</evidence>
<dbReference type="PANTHER" id="PTHR12867:SF6">
    <property type="entry name" value="N-ACETYLGLUCOSAMINYLDIPHOSPHODOLICHOL N-ACETYLGLUCOSAMINYLTRANSFERASE"/>
    <property type="match status" value="1"/>
</dbReference>
<comment type="subcellular location">
    <subcellularLocation>
        <location evidence="1">Endoplasmic reticulum</location>
    </subcellularLocation>
</comment>
<comment type="similarity">
    <text evidence="2">Belongs to the glycosyltransferase 28 family.</text>
</comment>
<keyword evidence="5" id="KW-0256">Endoplasmic reticulum</keyword>
<protein>
    <submittedName>
        <fullName evidence="7">Beta-1,4-N-acetylglucosaminyltransferase</fullName>
        <ecNumber evidence="7">2.4.1.141</ecNumber>
    </submittedName>
</protein>
<evidence type="ECO:0000256" key="1">
    <source>
        <dbReference type="ARBA" id="ARBA00004240"/>
    </source>
</evidence>
<dbReference type="InterPro" id="IPR007235">
    <property type="entry name" value="Glyco_trans_28_C"/>
</dbReference>
<dbReference type="Pfam" id="PF04101">
    <property type="entry name" value="Glyco_tran_28_C"/>
    <property type="match status" value="1"/>
</dbReference>